<comment type="caution">
    <text evidence="2">The sequence shown here is derived from an EMBL/GenBank/DDBJ whole genome shotgun (WGS) entry which is preliminary data.</text>
</comment>
<keyword evidence="3" id="KW-1185">Reference proteome</keyword>
<protein>
    <submittedName>
        <fullName evidence="2">Uncharacterized protein</fullName>
    </submittedName>
</protein>
<evidence type="ECO:0000256" key="1">
    <source>
        <dbReference type="SAM" id="MobiDB-lite"/>
    </source>
</evidence>
<feature type="compositionally biased region" description="Basic and acidic residues" evidence="1">
    <location>
        <begin position="1"/>
        <end position="21"/>
    </location>
</feature>
<reference evidence="2" key="1">
    <citation type="submission" date="2021-03" db="EMBL/GenBank/DDBJ databases">
        <title>Draft genome sequence of rust myrtle Austropuccinia psidii MF-1, a brazilian biotype.</title>
        <authorList>
            <person name="Quecine M.C."/>
            <person name="Pachon D.M.R."/>
            <person name="Bonatelli M.L."/>
            <person name="Correr F.H."/>
            <person name="Franceschini L.M."/>
            <person name="Leite T.F."/>
            <person name="Margarido G.R.A."/>
            <person name="Almeida C.A."/>
            <person name="Ferrarezi J.A."/>
            <person name="Labate C.A."/>
        </authorList>
    </citation>
    <scope>NUCLEOTIDE SEQUENCE</scope>
    <source>
        <strain evidence="2">MF-1</strain>
    </source>
</reference>
<dbReference type="AlphaFoldDB" id="A0A9Q3DK76"/>
<feature type="region of interest" description="Disordered" evidence="1">
    <location>
        <begin position="1"/>
        <end position="122"/>
    </location>
</feature>
<accession>A0A9Q3DK76</accession>
<gene>
    <name evidence="2" type="ORF">O181_044404</name>
</gene>
<dbReference type="Proteomes" id="UP000765509">
    <property type="component" value="Unassembled WGS sequence"/>
</dbReference>
<name>A0A9Q3DK76_9BASI</name>
<evidence type="ECO:0000313" key="2">
    <source>
        <dbReference type="EMBL" id="MBW0504689.1"/>
    </source>
</evidence>
<evidence type="ECO:0000313" key="3">
    <source>
        <dbReference type="Proteomes" id="UP000765509"/>
    </source>
</evidence>
<feature type="compositionally biased region" description="Polar residues" evidence="1">
    <location>
        <begin position="112"/>
        <end position="122"/>
    </location>
</feature>
<organism evidence="2 3">
    <name type="scientific">Austropuccinia psidii MF-1</name>
    <dbReference type="NCBI Taxonomy" id="1389203"/>
    <lineage>
        <taxon>Eukaryota</taxon>
        <taxon>Fungi</taxon>
        <taxon>Dikarya</taxon>
        <taxon>Basidiomycota</taxon>
        <taxon>Pucciniomycotina</taxon>
        <taxon>Pucciniomycetes</taxon>
        <taxon>Pucciniales</taxon>
        <taxon>Sphaerophragmiaceae</taxon>
        <taxon>Austropuccinia</taxon>
    </lineage>
</organism>
<sequence>MDTKSSNHEDNNSANDLDHKSPKASHNTTPKASKEEGKSFPSSIPTPIKSYHNPIPEPSPLKKEPCGAFPPQQDPIFNWDSKVNPSAPKGSPNKETNLETFHKPLASDLEDNQSTHSFNTND</sequence>
<proteinExistence type="predicted"/>
<dbReference type="EMBL" id="AVOT02018074">
    <property type="protein sequence ID" value="MBW0504689.1"/>
    <property type="molecule type" value="Genomic_DNA"/>
</dbReference>